<dbReference type="KEGG" id="tpal:117645186"/>
<dbReference type="InParanoid" id="A0A6P8YVA8"/>
<proteinExistence type="predicted"/>
<dbReference type="AlphaFoldDB" id="A0A6P8YVA8"/>
<name>A0A6P8YVA8_THRPL</name>
<organism evidence="3">
    <name type="scientific">Thrips palmi</name>
    <name type="common">Melon thrips</name>
    <dbReference type="NCBI Taxonomy" id="161013"/>
    <lineage>
        <taxon>Eukaryota</taxon>
        <taxon>Metazoa</taxon>
        <taxon>Ecdysozoa</taxon>
        <taxon>Arthropoda</taxon>
        <taxon>Hexapoda</taxon>
        <taxon>Insecta</taxon>
        <taxon>Pterygota</taxon>
        <taxon>Neoptera</taxon>
        <taxon>Paraneoptera</taxon>
        <taxon>Thysanoptera</taxon>
        <taxon>Terebrantia</taxon>
        <taxon>Thripoidea</taxon>
        <taxon>Thripidae</taxon>
        <taxon>Thrips</taxon>
    </lineage>
</organism>
<feature type="region of interest" description="Disordered" evidence="1">
    <location>
        <begin position="181"/>
        <end position="319"/>
    </location>
</feature>
<sequence>MMYRKRKAVCVHPAELPISAGMASCQKVALVANEVSKESDDLVCNTSDDDFQDAPRKKVKTKNPNDSQEKAGPRKTVKKSPLKPCVHRAELPSSAGLVTNVVSKESDDLFCNASDDDFQDPPRKKVKTKNPNDSHEKAGPTIGKKSPMKPSVHRAELPISVGIAGLVANVVSKESVDLFCNASDDDFQDPPRKKVKTKNPYDSHEKAGPTIGKKSPKKPCVHRAELPISAGLVANEVSKESDDLVKKVKTKRDSKANPNDFQEKAVPRKKGKKSPVKPNRDKAIRDVNDVSTVLGDTSDDDFEPKRTPTKSKPQSRLEK</sequence>
<feature type="compositionally biased region" description="Polar residues" evidence="1">
    <location>
        <begin position="310"/>
        <end position="319"/>
    </location>
</feature>
<protein>
    <submittedName>
        <fullName evidence="3">Nucleolar protein dao-5-like isoform X1</fullName>
    </submittedName>
</protein>
<feature type="region of interest" description="Disordered" evidence="1">
    <location>
        <begin position="37"/>
        <end position="83"/>
    </location>
</feature>
<dbReference type="Proteomes" id="UP000515158">
    <property type="component" value="Unplaced"/>
</dbReference>
<accession>A0A6P8YVA8</accession>
<reference evidence="3" key="1">
    <citation type="submission" date="2025-08" db="UniProtKB">
        <authorList>
            <consortium name="RefSeq"/>
        </authorList>
    </citation>
    <scope>IDENTIFICATION</scope>
    <source>
        <tissue evidence="3">Total insect</tissue>
    </source>
</reference>
<keyword evidence="2" id="KW-1185">Reference proteome</keyword>
<evidence type="ECO:0000313" key="2">
    <source>
        <dbReference type="Proteomes" id="UP000515158"/>
    </source>
</evidence>
<feature type="compositionally biased region" description="Basic and acidic residues" evidence="1">
    <location>
        <begin position="278"/>
        <end position="288"/>
    </location>
</feature>
<feature type="region of interest" description="Disordered" evidence="1">
    <location>
        <begin position="112"/>
        <end position="153"/>
    </location>
</feature>
<gene>
    <name evidence="3" type="primary">LOC117645186</name>
</gene>
<evidence type="ECO:0000313" key="3">
    <source>
        <dbReference type="RefSeq" id="XP_034241086.1"/>
    </source>
</evidence>
<dbReference type="RefSeq" id="XP_034241086.1">
    <property type="nucleotide sequence ID" value="XM_034385195.1"/>
</dbReference>
<feature type="compositionally biased region" description="Basic and acidic residues" evidence="1">
    <location>
        <begin position="237"/>
        <end position="266"/>
    </location>
</feature>
<evidence type="ECO:0000256" key="1">
    <source>
        <dbReference type="SAM" id="MobiDB-lite"/>
    </source>
</evidence>
<dbReference type="GeneID" id="117645186"/>